<dbReference type="Gene3D" id="3.40.630.30">
    <property type="match status" value="1"/>
</dbReference>
<dbReference type="GO" id="GO:0016747">
    <property type="term" value="F:acyltransferase activity, transferring groups other than amino-acyl groups"/>
    <property type="evidence" value="ECO:0007669"/>
    <property type="project" value="InterPro"/>
</dbReference>
<dbReference type="InterPro" id="IPR000182">
    <property type="entry name" value="GNAT_dom"/>
</dbReference>
<evidence type="ECO:0000256" key="1">
    <source>
        <dbReference type="ARBA" id="ARBA00022679"/>
    </source>
</evidence>
<dbReference type="RefSeq" id="WP_112280438.1">
    <property type="nucleotide sequence ID" value="NZ_MASW01000001.1"/>
</dbReference>
<dbReference type="AlphaFoldDB" id="A0A2V4BAT9"/>
<name>A0A2V4BAT9_9PSEU</name>
<dbReference type="Proteomes" id="UP000249915">
    <property type="component" value="Unassembled WGS sequence"/>
</dbReference>
<dbReference type="InterPro" id="IPR050680">
    <property type="entry name" value="YpeA/RimI_acetyltransf"/>
</dbReference>
<dbReference type="InterPro" id="IPR056935">
    <property type="entry name" value="Rv0428c-like_C"/>
</dbReference>
<keyword evidence="4" id="KW-1185">Reference proteome</keyword>
<gene>
    <name evidence="3" type="ORF">BAY60_09085</name>
</gene>
<dbReference type="CDD" id="cd04301">
    <property type="entry name" value="NAT_SF"/>
    <property type="match status" value="1"/>
</dbReference>
<proteinExistence type="predicted"/>
<keyword evidence="2" id="KW-0012">Acyltransferase</keyword>
<organism evidence="3 4">
    <name type="scientific">Prauserella muralis</name>
    <dbReference type="NCBI Taxonomy" id="588067"/>
    <lineage>
        <taxon>Bacteria</taxon>
        <taxon>Bacillati</taxon>
        <taxon>Actinomycetota</taxon>
        <taxon>Actinomycetes</taxon>
        <taxon>Pseudonocardiales</taxon>
        <taxon>Pseudonocardiaceae</taxon>
        <taxon>Prauserella</taxon>
    </lineage>
</organism>
<dbReference type="SUPFAM" id="SSF55729">
    <property type="entry name" value="Acyl-CoA N-acyltransferases (Nat)"/>
    <property type="match status" value="1"/>
</dbReference>
<protein>
    <submittedName>
        <fullName evidence="3">GCN5 family acetyltransferase</fullName>
    </submittedName>
</protein>
<dbReference type="OrthoDB" id="9775595at2"/>
<dbReference type="InterPro" id="IPR016181">
    <property type="entry name" value="Acyl_CoA_acyltransferase"/>
</dbReference>
<keyword evidence="1 3" id="KW-0808">Transferase</keyword>
<evidence type="ECO:0000313" key="4">
    <source>
        <dbReference type="Proteomes" id="UP000249915"/>
    </source>
</evidence>
<sequence length="258" mass="26952">MDPAEEIEQACADAWPAQTEQPLGGWRLRASVDTVARSASVAGGGGRRVGFTGRANSVLAVGDPGVPVAEALTRACEFAHAHGVPPMVQAVKDGRVERELAGQGWRPYVEYENGHEVAVLLGAVPAGPAPEKTAVLGAPTAGWWELAVGRPEPAPAERHVLTSGAKVGFGVAELDGVTAGGVRGSVVGETLLVARLAVRPGYRRRGLATALMAAIGDWGRRRGATRCVLQVSVGNTGALALYAGLGFTEHHRYRYWVP</sequence>
<dbReference type="PANTHER" id="PTHR43420">
    <property type="entry name" value="ACETYLTRANSFERASE"/>
    <property type="match status" value="1"/>
</dbReference>
<comment type="caution">
    <text evidence="3">The sequence shown here is derived from an EMBL/GenBank/DDBJ whole genome shotgun (WGS) entry which is preliminary data.</text>
</comment>
<evidence type="ECO:0000256" key="2">
    <source>
        <dbReference type="ARBA" id="ARBA00023315"/>
    </source>
</evidence>
<accession>A0A2V4BAT9</accession>
<dbReference type="EMBL" id="MASW01000001">
    <property type="protein sequence ID" value="PXY32408.1"/>
    <property type="molecule type" value="Genomic_DNA"/>
</dbReference>
<dbReference type="PROSITE" id="PS51186">
    <property type="entry name" value="GNAT"/>
    <property type="match status" value="1"/>
</dbReference>
<reference evidence="3 4" key="1">
    <citation type="submission" date="2016-07" db="EMBL/GenBank/DDBJ databases">
        <title>Draft genome sequence of Prauserella muralis DSM 45305, isolated from a mould-covered wall in an indoor environment.</title>
        <authorList>
            <person name="Ruckert C."/>
            <person name="Albersmeier A."/>
            <person name="Jiang C.-L."/>
            <person name="Jiang Y."/>
            <person name="Kalinowski J."/>
            <person name="Schneider O."/>
            <person name="Winkler A."/>
            <person name="Zotchev S.B."/>
        </authorList>
    </citation>
    <scope>NUCLEOTIDE SEQUENCE [LARGE SCALE GENOMIC DNA]</scope>
    <source>
        <strain evidence="3 4">DSM 45305</strain>
    </source>
</reference>
<evidence type="ECO:0000313" key="3">
    <source>
        <dbReference type="EMBL" id="PXY32408.1"/>
    </source>
</evidence>
<dbReference type="Pfam" id="PF24553">
    <property type="entry name" value="Rv0428c_C"/>
    <property type="match status" value="1"/>
</dbReference>